<accession>A0A139MVX6</accession>
<dbReference type="RefSeq" id="WP_061458799.1">
    <property type="nucleotide sequence ID" value="NZ_KQ968748.1"/>
</dbReference>
<evidence type="ECO:0000313" key="1">
    <source>
        <dbReference type="EMBL" id="KXT67661.1"/>
    </source>
</evidence>
<dbReference type="Proteomes" id="UP000070198">
    <property type="component" value="Unassembled WGS sequence"/>
</dbReference>
<gene>
    <name evidence="1" type="ORF">SGADD02_01297</name>
</gene>
<protein>
    <submittedName>
        <fullName evidence="1">Uncharacterized protein</fullName>
    </submittedName>
</protein>
<comment type="caution">
    <text evidence="1">The sequence shown here is derived from an EMBL/GenBank/DDBJ whole genome shotgun (WGS) entry which is preliminary data.</text>
</comment>
<dbReference type="PATRIC" id="fig|315405.11.peg.1543"/>
<organism evidence="1 2">
    <name type="scientific">Streptococcus gallolyticus</name>
    <dbReference type="NCBI Taxonomy" id="315405"/>
    <lineage>
        <taxon>Bacteria</taxon>
        <taxon>Bacillati</taxon>
        <taxon>Bacillota</taxon>
        <taxon>Bacilli</taxon>
        <taxon>Lactobacillales</taxon>
        <taxon>Streptococcaceae</taxon>
        <taxon>Streptococcus</taxon>
    </lineage>
</organism>
<name>A0A139MVX6_9STRE</name>
<evidence type="ECO:0000313" key="2">
    <source>
        <dbReference type="Proteomes" id="UP000070198"/>
    </source>
</evidence>
<dbReference type="EMBL" id="LQOF01000288">
    <property type="protein sequence ID" value="KXT67661.1"/>
    <property type="molecule type" value="Genomic_DNA"/>
</dbReference>
<sequence length="106" mass="12735">MLGIKLVDVDTSNARTEQTGTCELCFGTQWCDNPILIFEKPDGEQIRAEGFGWDWGDYHEIKIDNYLNFSDWFSKKDINCERLEYDYWYLENLVEWYYEETIGYDD</sequence>
<reference evidence="1 2" key="1">
    <citation type="submission" date="2016-01" db="EMBL/GenBank/DDBJ databases">
        <title>Highly variable Streptococcus oralis are common among viridans streptococci isolated from primates.</title>
        <authorList>
            <person name="Denapaite D."/>
            <person name="Rieger M."/>
            <person name="Koendgen S."/>
            <person name="Brueckner R."/>
            <person name="Ochigava I."/>
            <person name="Kappeler P."/>
            <person name="Maetz-Rensing K."/>
            <person name="Leendertz F."/>
            <person name="Hakenbeck R."/>
        </authorList>
    </citation>
    <scope>NUCLEOTIDE SEQUENCE [LARGE SCALE GENOMIC DNA]</scope>
    <source>
        <strain evidence="1 2">DD02</strain>
    </source>
</reference>
<dbReference type="AlphaFoldDB" id="A0A139MVX6"/>
<proteinExistence type="predicted"/>